<name>A0ABU5ITH3_9BACI</name>
<reference evidence="3 4" key="1">
    <citation type="submission" date="2023-11" db="EMBL/GenBank/DDBJ databases">
        <title>Bacillus jintuensis, isolated from a mudflat on the Beibu Gulf coast.</title>
        <authorList>
            <person name="Li M."/>
        </authorList>
    </citation>
    <scope>NUCLEOTIDE SEQUENCE [LARGE SCALE GENOMIC DNA]</scope>
    <source>
        <strain evidence="3 4">31A1R</strain>
    </source>
</reference>
<organism evidence="3 4">
    <name type="scientific">Robertmurraya mangrovi</name>
    <dbReference type="NCBI Taxonomy" id="3098077"/>
    <lineage>
        <taxon>Bacteria</taxon>
        <taxon>Bacillati</taxon>
        <taxon>Bacillota</taxon>
        <taxon>Bacilli</taxon>
        <taxon>Bacillales</taxon>
        <taxon>Bacillaceae</taxon>
        <taxon>Robertmurraya</taxon>
    </lineage>
</organism>
<feature type="domain" description="DUF4179" evidence="2">
    <location>
        <begin position="49"/>
        <end position="138"/>
    </location>
</feature>
<dbReference type="InterPro" id="IPR025436">
    <property type="entry name" value="DUF4179"/>
</dbReference>
<gene>
    <name evidence="3" type="ORF">SM124_01775</name>
</gene>
<comment type="caution">
    <text evidence="3">The sequence shown here is derived from an EMBL/GenBank/DDBJ whole genome shotgun (WGS) entry which is preliminary data.</text>
</comment>
<evidence type="ECO:0000259" key="2">
    <source>
        <dbReference type="Pfam" id="PF13786"/>
    </source>
</evidence>
<evidence type="ECO:0000256" key="1">
    <source>
        <dbReference type="SAM" id="Phobius"/>
    </source>
</evidence>
<sequence length="385" mass="43960">MVKNDEQLKNEIKTNLDSIEVPESLIRFAENVPSLVEKELSSPIKKKFKWKKTFTTIGATAAGLLLAWNVSMTPAFGKIMESLGVIWSISPYQDDNGLTEASKHSGFAGGVTTENNGVSFTVDEVIADKKRVFIVYHVALDKEKSGNIEDLQDLWFEELKVTDEKGRLIVKQKKDSLTEYGEETNGAHFLPRYIQTPTKTEDQKDFYGFMEFVNNGETNYTPEELRISIKNLYEATNRTEKPNREYINFDGNWNLGVKLDNTIVAKEPKTHAGKKFSIEAGGKNLDLSVDYVKVYPTMTSMKIDLLSKLDEGKGILYTYHLEDENGKIYNHIEDEILTDLGNTRPQFESFYFNYPKELYLVFDEVEFTTRDGGETHKVGKKIRLF</sequence>
<dbReference type="Proteomes" id="UP001290455">
    <property type="component" value="Unassembled WGS sequence"/>
</dbReference>
<keyword evidence="1" id="KW-1133">Transmembrane helix</keyword>
<accession>A0ABU5ITH3</accession>
<feature type="transmembrane region" description="Helical" evidence="1">
    <location>
        <begin position="53"/>
        <end position="70"/>
    </location>
</feature>
<dbReference type="Pfam" id="PF13786">
    <property type="entry name" value="DUF4179"/>
    <property type="match status" value="1"/>
</dbReference>
<dbReference type="Gene3D" id="2.60.40.1630">
    <property type="entry name" value="bacillus anthracis domain"/>
    <property type="match status" value="1"/>
</dbReference>
<dbReference type="RefSeq" id="WP_322444768.1">
    <property type="nucleotide sequence ID" value="NZ_JAXOFX010000001.1"/>
</dbReference>
<evidence type="ECO:0000313" key="3">
    <source>
        <dbReference type="EMBL" id="MDZ5470467.1"/>
    </source>
</evidence>
<keyword evidence="4" id="KW-1185">Reference proteome</keyword>
<keyword evidence="1" id="KW-0472">Membrane</keyword>
<protein>
    <submittedName>
        <fullName evidence="3">DUF4179 domain-containing protein</fullName>
    </submittedName>
</protein>
<proteinExistence type="predicted"/>
<keyword evidence="1" id="KW-0812">Transmembrane</keyword>
<dbReference type="EMBL" id="JAXOFX010000001">
    <property type="protein sequence ID" value="MDZ5470467.1"/>
    <property type="molecule type" value="Genomic_DNA"/>
</dbReference>
<evidence type="ECO:0000313" key="4">
    <source>
        <dbReference type="Proteomes" id="UP001290455"/>
    </source>
</evidence>